<dbReference type="SMART" id="SM00320">
    <property type="entry name" value="WD40"/>
    <property type="match status" value="2"/>
</dbReference>
<dbReference type="Gene3D" id="2.130.10.10">
    <property type="entry name" value="YVTN repeat-like/Quinoprotein amine dehydrogenase"/>
    <property type="match status" value="1"/>
</dbReference>
<dbReference type="AlphaFoldDB" id="A0A914PV88"/>
<keyword evidence="5" id="KW-0539">Nucleus</keyword>
<dbReference type="GO" id="GO:0048188">
    <property type="term" value="C:Set1C/COMPASS complex"/>
    <property type="evidence" value="ECO:0007669"/>
    <property type="project" value="TreeGrafter"/>
</dbReference>
<dbReference type="GO" id="GO:0016070">
    <property type="term" value="P:RNA metabolic process"/>
    <property type="evidence" value="ECO:0007669"/>
    <property type="project" value="UniProtKB-ARBA"/>
</dbReference>
<dbReference type="PROSITE" id="PS50082">
    <property type="entry name" value="WD_REPEATS_2"/>
    <property type="match status" value="2"/>
</dbReference>
<dbReference type="InterPro" id="IPR001680">
    <property type="entry name" value="WD40_rpt"/>
</dbReference>
<reference evidence="8" key="1">
    <citation type="submission" date="2022-11" db="UniProtKB">
        <authorList>
            <consortium name="WormBaseParasite"/>
        </authorList>
    </citation>
    <scope>IDENTIFICATION</scope>
</reference>
<evidence type="ECO:0000313" key="8">
    <source>
        <dbReference type="WBParaSite" id="PDA_v2.g22660.t1"/>
    </source>
</evidence>
<evidence type="ECO:0000256" key="2">
    <source>
        <dbReference type="ARBA" id="ARBA00005616"/>
    </source>
</evidence>
<evidence type="ECO:0000256" key="5">
    <source>
        <dbReference type="ARBA" id="ARBA00023242"/>
    </source>
</evidence>
<feature type="repeat" description="WD" evidence="6">
    <location>
        <begin position="108"/>
        <end position="149"/>
    </location>
</feature>
<keyword evidence="7" id="KW-1185">Reference proteome</keyword>
<dbReference type="Pfam" id="PF00400">
    <property type="entry name" value="WD40"/>
    <property type="match status" value="2"/>
</dbReference>
<dbReference type="GO" id="GO:0003682">
    <property type="term" value="F:chromatin binding"/>
    <property type="evidence" value="ECO:0007669"/>
    <property type="project" value="TreeGrafter"/>
</dbReference>
<feature type="repeat" description="WD" evidence="6">
    <location>
        <begin position="22"/>
        <end position="63"/>
    </location>
</feature>
<protein>
    <submittedName>
        <fullName evidence="8">Uncharacterized protein</fullName>
    </submittedName>
</protein>
<dbReference type="PROSITE" id="PS50294">
    <property type="entry name" value="WD_REPEATS_REGION"/>
    <property type="match status" value="1"/>
</dbReference>
<comment type="subcellular location">
    <subcellularLocation>
        <location evidence="1">Nucleus</location>
    </subcellularLocation>
</comment>
<evidence type="ECO:0000256" key="3">
    <source>
        <dbReference type="ARBA" id="ARBA00022574"/>
    </source>
</evidence>
<accession>A0A914PV88</accession>
<dbReference type="PANTHER" id="PTHR19861">
    <property type="entry name" value="WD40 REPEAT PROTEIN SWD2"/>
    <property type="match status" value="1"/>
</dbReference>
<comment type="similarity">
    <text evidence="2">Belongs to the WD repeat SWD2 family.</text>
</comment>
<dbReference type="SUPFAM" id="SSF50978">
    <property type="entry name" value="WD40 repeat-like"/>
    <property type="match status" value="1"/>
</dbReference>
<dbReference type="InterPro" id="IPR036322">
    <property type="entry name" value="WD40_repeat_dom_sf"/>
</dbReference>
<evidence type="ECO:0000256" key="6">
    <source>
        <dbReference type="PROSITE-ProRule" id="PRU00221"/>
    </source>
</evidence>
<dbReference type="PANTHER" id="PTHR19861:SF0">
    <property type="entry name" value="WD REPEAT-CONTAINING PROTEIN 82"/>
    <property type="match status" value="1"/>
</dbReference>
<keyword evidence="3 6" id="KW-0853">WD repeat</keyword>
<evidence type="ECO:0000256" key="4">
    <source>
        <dbReference type="ARBA" id="ARBA00022737"/>
    </source>
</evidence>
<proteinExistence type="inferred from homology"/>
<name>A0A914PV88_9BILA</name>
<sequence length="156" mass="17591">MYESTVSLSQSNVSKMQPKKFFSKYKSPINSLQFNADGKKIVTTAENNFISVYDVEKGSVEKIINSSIYGAGHVLWGAHPETVVISSTLKDTHVRCLSLYDNKYTRVFTGHDEKVIDMALSPGRELLLTCSHDKSFRVFDIRVNDCTKIKSYPTLN</sequence>
<dbReference type="InterPro" id="IPR015943">
    <property type="entry name" value="WD40/YVTN_repeat-like_dom_sf"/>
</dbReference>
<dbReference type="WBParaSite" id="PDA_v2.g22660.t1">
    <property type="protein sequence ID" value="PDA_v2.g22660.t1"/>
    <property type="gene ID" value="PDA_v2.g22660"/>
</dbReference>
<evidence type="ECO:0000313" key="7">
    <source>
        <dbReference type="Proteomes" id="UP000887578"/>
    </source>
</evidence>
<evidence type="ECO:0000256" key="1">
    <source>
        <dbReference type="ARBA" id="ARBA00004123"/>
    </source>
</evidence>
<organism evidence="7 8">
    <name type="scientific">Panagrolaimus davidi</name>
    <dbReference type="NCBI Taxonomy" id="227884"/>
    <lineage>
        <taxon>Eukaryota</taxon>
        <taxon>Metazoa</taxon>
        <taxon>Ecdysozoa</taxon>
        <taxon>Nematoda</taxon>
        <taxon>Chromadorea</taxon>
        <taxon>Rhabditida</taxon>
        <taxon>Tylenchina</taxon>
        <taxon>Panagrolaimomorpha</taxon>
        <taxon>Panagrolaimoidea</taxon>
        <taxon>Panagrolaimidae</taxon>
        <taxon>Panagrolaimus</taxon>
    </lineage>
</organism>
<keyword evidence="4" id="KW-0677">Repeat</keyword>
<dbReference type="InterPro" id="IPR037867">
    <property type="entry name" value="Swd2/WDR82"/>
</dbReference>
<dbReference type="Proteomes" id="UP000887578">
    <property type="component" value="Unplaced"/>
</dbReference>